<accession>A0A7G9Z901</accession>
<evidence type="ECO:0000313" key="1">
    <source>
        <dbReference type="EMBL" id="QNO56735.1"/>
    </source>
</evidence>
<organism evidence="1">
    <name type="scientific">Candidatus Methanophaga sp. ANME-1 ERB7</name>
    <dbReference type="NCBI Taxonomy" id="2759913"/>
    <lineage>
        <taxon>Archaea</taxon>
        <taxon>Methanobacteriati</taxon>
        <taxon>Methanobacteriota</taxon>
        <taxon>Stenosarchaea group</taxon>
        <taxon>Methanomicrobia</taxon>
        <taxon>Candidatus Methanophagales</taxon>
        <taxon>Candidatus Methanophagaceae</taxon>
        <taxon>Candidatus Methanophaga</taxon>
    </lineage>
</organism>
<dbReference type="AlphaFoldDB" id="A0A7G9Z901"/>
<gene>
    <name evidence="1" type="ORF">HGIILDEE_00024</name>
</gene>
<proteinExistence type="predicted"/>
<name>A0A7G9Z901_9EURY</name>
<protein>
    <submittedName>
        <fullName evidence="1">Uncharacterized protein</fullName>
    </submittedName>
</protein>
<reference evidence="1" key="1">
    <citation type="submission" date="2020-06" db="EMBL/GenBank/DDBJ databases">
        <title>Unique genomic features of the anaerobic methanotrophic archaea.</title>
        <authorList>
            <person name="Chadwick G.L."/>
            <person name="Skennerton C.T."/>
            <person name="Laso-Perez R."/>
            <person name="Leu A.O."/>
            <person name="Speth D.R."/>
            <person name="Yu H."/>
            <person name="Morgan-Lang C."/>
            <person name="Hatzenpichler R."/>
            <person name="Goudeau D."/>
            <person name="Malmstrom R."/>
            <person name="Brazelton W.J."/>
            <person name="Woyke T."/>
            <person name="Hallam S.J."/>
            <person name="Tyson G.W."/>
            <person name="Wegener G."/>
            <person name="Boetius A."/>
            <person name="Orphan V."/>
        </authorList>
    </citation>
    <scope>NUCLEOTIDE SEQUENCE</scope>
</reference>
<dbReference type="EMBL" id="MT631666">
    <property type="protein sequence ID" value="QNO56735.1"/>
    <property type="molecule type" value="Genomic_DNA"/>
</dbReference>
<sequence length="63" mass="7578">MELILVLFETSLRHLPKNLLEHDRAKISDFTDIFTMLILKRGNFVKDEEHIHMRENKDTDGRR</sequence>